<dbReference type="Proteomes" id="UP001597452">
    <property type="component" value="Unassembled WGS sequence"/>
</dbReference>
<evidence type="ECO:0000313" key="2">
    <source>
        <dbReference type="Proteomes" id="UP001597452"/>
    </source>
</evidence>
<proteinExistence type="predicted"/>
<accession>A0ABW5QDX1</accession>
<organism evidence="1 2">
    <name type="scientific">Piscibacillus salipiscarius</name>
    <dbReference type="NCBI Taxonomy" id="299480"/>
    <lineage>
        <taxon>Bacteria</taxon>
        <taxon>Bacillati</taxon>
        <taxon>Bacillota</taxon>
        <taxon>Bacilli</taxon>
        <taxon>Bacillales</taxon>
        <taxon>Bacillaceae</taxon>
        <taxon>Piscibacillus</taxon>
    </lineage>
</organism>
<name>A0ABW5QDX1_9BACI</name>
<dbReference type="EMBL" id="JBHUMZ010000050">
    <property type="protein sequence ID" value="MFD2640031.1"/>
    <property type="molecule type" value="Genomic_DNA"/>
</dbReference>
<keyword evidence="2" id="KW-1185">Reference proteome</keyword>
<sequence length="71" mass="8295">MEKNFIVEVWGDFTEYSTEVFYTRQEAEEYFKKIRASLNSTRFIKGSTTITDNEDENNCVILTDALKDLGE</sequence>
<protein>
    <submittedName>
        <fullName evidence="1">Uncharacterized protein</fullName>
    </submittedName>
</protein>
<gene>
    <name evidence="1" type="ORF">ACFSW4_14270</name>
</gene>
<comment type="caution">
    <text evidence="1">The sequence shown here is derived from an EMBL/GenBank/DDBJ whole genome shotgun (WGS) entry which is preliminary data.</text>
</comment>
<evidence type="ECO:0000313" key="1">
    <source>
        <dbReference type="EMBL" id="MFD2640031.1"/>
    </source>
</evidence>
<dbReference type="RefSeq" id="WP_377330109.1">
    <property type="nucleotide sequence ID" value="NZ_JBHUMZ010000050.1"/>
</dbReference>
<reference evidence="2" key="1">
    <citation type="journal article" date="2019" name="Int. J. Syst. Evol. Microbiol.">
        <title>The Global Catalogue of Microorganisms (GCM) 10K type strain sequencing project: providing services to taxonomists for standard genome sequencing and annotation.</title>
        <authorList>
            <consortium name="The Broad Institute Genomics Platform"/>
            <consortium name="The Broad Institute Genome Sequencing Center for Infectious Disease"/>
            <person name="Wu L."/>
            <person name="Ma J."/>
        </authorList>
    </citation>
    <scope>NUCLEOTIDE SEQUENCE [LARGE SCALE GENOMIC DNA]</scope>
    <source>
        <strain evidence="2">TISTR 1571</strain>
    </source>
</reference>